<comment type="caution">
    <text evidence="1">The sequence shown here is derived from an EMBL/GenBank/DDBJ whole genome shotgun (WGS) entry which is preliminary data.</text>
</comment>
<dbReference type="Proteomes" id="UP001611415">
    <property type="component" value="Unassembled WGS sequence"/>
</dbReference>
<protein>
    <submittedName>
        <fullName evidence="1">Uncharacterized protein</fullName>
    </submittedName>
</protein>
<sequence length="103" mass="11430">MRVTVWLNHDPDAIIVGHRPGARLVLAYRYTLPAATAGTDSLLLERIFAAFNSEPVHPDDERHSATWTAQRLRSLSVGDVVAIDDRHYACESVGWTPIPAPRT</sequence>
<evidence type="ECO:0000313" key="2">
    <source>
        <dbReference type="Proteomes" id="UP001611415"/>
    </source>
</evidence>
<accession>A0ABW7XCN8</accession>
<organism evidence="1 2">
    <name type="scientific">Nocardia xishanensis</name>
    <dbReference type="NCBI Taxonomy" id="238964"/>
    <lineage>
        <taxon>Bacteria</taxon>
        <taxon>Bacillati</taxon>
        <taxon>Actinomycetota</taxon>
        <taxon>Actinomycetes</taxon>
        <taxon>Mycobacteriales</taxon>
        <taxon>Nocardiaceae</taxon>
        <taxon>Nocardia</taxon>
    </lineage>
</organism>
<name>A0ABW7XCN8_9NOCA</name>
<gene>
    <name evidence="1" type="ORF">ACH49W_35600</name>
</gene>
<proteinExistence type="predicted"/>
<keyword evidence="2" id="KW-1185">Reference proteome</keyword>
<dbReference type="EMBL" id="JBIRYO010000051">
    <property type="protein sequence ID" value="MFI2478693.1"/>
    <property type="molecule type" value="Genomic_DNA"/>
</dbReference>
<dbReference type="RefSeq" id="WP_397096321.1">
    <property type="nucleotide sequence ID" value="NZ_JBIRYO010000051.1"/>
</dbReference>
<reference evidence="1 2" key="1">
    <citation type="submission" date="2024-10" db="EMBL/GenBank/DDBJ databases">
        <title>The Natural Products Discovery Center: Release of the First 8490 Sequenced Strains for Exploring Actinobacteria Biosynthetic Diversity.</title>
        <authorList>
            <person name="Kalkreuter E."/>
            <person name="Kautsar S.A."/>
            <person name="Yang D."/>
            <person name="Bader C.D."/>
            <person name="Teijaro C.N."/>
            <person name="Fluegel L."/>
            <person name="Davis C.M."/>
            <person name="Simpson J.R."/>
            <person name="Lauterbach L."/>
            <person name="Steele A.D."/>
            <person name="Gui C."/>
            <person name="Meng S."/>
            <person name="Li G."/>
            <person name="Viehrig K."/>
            <person name="Ye F."/>
            <person name="Su P."/>
            <person name="Kiefer A.F."/>
            <person name="Nichols A."/>
            <person name="Cepeda A.J."/>
            <person name="Yan W."/>
            <person name="Fan B."/>
            <person name="Jiang Y."/>
            <person name="Adhikari A."/>
            <person name="Zheng C.-J."/>
            <person name="Schuster L."/>
            <person name="Cowan T.M."/>
            <person name="Smanski M.J."/>
            <person name="Chevrette M.G."/>
            <person name="De Carvalho L.P.S."/>
            <person name="Shen B."/>
        </authorList>
    </citation>
    <scope>NUCLEOTIDE SEQUENCE [LARGE SCALE GENOMIC DNA]</scope>
    <source>
        <strain evidence="1 2">NPDC019275</strain>
    </source>
</reference>
<evidence type="ECO:0000313" key="1">
    <source>
        <dbReference type="EMBL" id="MFI2478693.1"/>
    </source>
</evidence>